<dbReference type="EMBL" id="BGPR01210056">
    <property type="protein sequence ID" value="GBN39572.1"/>
    <property type="molecule type" value="Genomic_DNA"/>
</dbReference>
<proteinExistence type="predicted"/>
<dbReference type="EMBL" id="BGPR01210019">
    <property type="protein sequence ID" value="GBN39493.1"/>
    <property type="molecule type" value="Genomic_DNA"/>
</dbReference>
<accession>A0A4Y2NKY9</accession>
<reference evidence="1 3" key="1">
    <citation type="journal article" date="2019" name="Sci. Rep.">
        <title>Orb-weaving spider Araneus ventricosus genome elucidates the spidroin gene catalogue.</title>
        <authorList>
            <person name="Kono N."/>
            <person name="Nakamura H."/>
            <person name="Ohtoshi R."/>
            <person name="Moran D.A.P."/>
            <person name="Shinohara A."/>
            <person name="Yoshida Y."/>
            <person name="Fujiwara M."/>
            <person name="Mori M."/>
            <person name="Tomita M."/>
            <person name="Arakawa K."/>
        </authorList>
    </citation>
    <scope>NUCLEOTIDE SEQUENCE [LARGE SCALE GENOMIC DNA]</scope>
</reference>
<evidence type="ECO:0000313" key="3">
    <source>
        <dbReference type="Proteomes" id="UP000499080"/>
    </source>
</evidence>
<comment type="caution">
    <text evidence="1">The sequence shown here is derived from an EMBL/GenBank/DDBJ whole genome shotgun (WGS) entry which is preliminary data.</text>
</comment>
<protein>
    <submittedName>
        <fullName evidence="1">Uncharacterized protein</fullName>
    </submittedName>
</protein>
<feature type="non-terminal residue" evidence="1">
    <location>
        <position position="1"/>
    </location>
</feature>
<name>A0A4Y2NKY9_ARAVE</name>
<sequence length="66" mass="7242">TRLDNVESKIGNPPCGGVGGWVGVSLDFKSSRTRCLKTNFGTSVNDLPKILDWDEWNANQFLGQMA</sequence>
<gene>
    <name evidence="2" type="ORF">AVEN_152227_1</name>
    <name evidence="1" type="ORF">AVEN_9949_1</name>
</gene>
<organism evidence="1 3">
    <name type="scientific">Araneus ventricosus</name>
    <name type="common">Orbweaver spider</name>
    <name type="synonym">Epeira ventricosa</name>
    <dbReference type="NCBI Taxonomy" id="182803"/>
    <lineage>
        <taxon>Eukaryota</taxon>
        <taxon>Metazoa</taxon>
        <taxon>Ecdysozoa</taxon>
        <taxon>Arthropoda</taxon>
        <taxon>Chelicerata</taxon>
        <taxon>Arachnida</taxon>
        <taxon>Araneae</taxon>
        <taxon>Araneomorphae</taxon>
        <taxon>Entelegynae</taxon>
        <taxon>Araneoidea</taxon>
        <taxon>Araneidae</taxon>
        <taxon>Araneus</taxon>
    </lineage>
</organism>
<dbReference type="AlphaFoldDB" id="A0A4Y2NKY9"/>
<evidence type="ECO:0000313" key="1">
    <source>
        <dbReference type="EMBL" id="GBN39493.1"/>
    </source>
</evidence>
<keyword evidence="3" id="KW-1185">Reference proteome</keyword>
<dbReference type="Proteomes" id="UP000499080">
    <property type="component" value="Unassembled WGS sequence"/>
</dbReference>
<evidence type="ECO:0000313" key="2">
    <source>
        <dbReference type="EMBL" id="GBN39572.1"/>
    </source>
</evidence>